<keyword evidence="2" id="KW-0812">Transmembrane</keyword>
<gene>
    <name evidence="3" type="ORF">AYO20_09365</name>
</gene>
<dbReference type="GeneID" id="34592764"/>
<evidence type="ECO:0000313" key="4">
    <source>
        <dbReference type="Proteomes" id="UP000185904"/>
    </source>
</evidence>
<feature type="region of interest" description="Disordered" evidence="1">
    <location>
        <begin position="412"/>
        <end position="451"/>
    </location>
</feature>
<feature type="region of interest" description="Disordered" evidence="1">
    <location>
        <begin position="373"/>
        <end position="396"/>
    </location>
</feature>
<feature type="compositionally biased region" description="Polar residues" evidence="1">
    <location>
        <begin position="710"/>
        <end position="720"/>
    </location>
</feature>
<accession>A0A178CIJ6</accession>
<dbReference type="AlphaFoldDB" id="A0A178CIJ6"/>
<dbReference type="RefSeq" id="XP_022496428.1">
    <property type="nucleotide sequence ID" value="XM_022647636.1"/>
</dbReference>
<feature type="compositionally biased region" description="Polar residues" evidence="1">
    <location>
        <begin position="278"/>
        <end position="297"/>
    </location>
</feature>
<keyword evidence="2" id="KW-0472">Membrane</keyword>
<comment type="caution">
    <text evidence="3">The sequence shown here is derived from an EMBL/GenBank/DDBJ whole genome shotgun (WGS) entry which is preliminary data.</text>
</comment>
<protein>
    <recommendedName>
        <fullName evidence="5">Extracellular membrane protein CFEM domain-containing protein</fullName>
    </recommendedName>
</protein>
<feature type="region of interest" description="Disordered" evidence="1">
    <location>
        <begin position="504"/>
        <end position="567"/>
    </location>
</feature>
<feature type="region of interest" description="Disordered" evidence="1">
    <location>
        <begin position="256"/>
        <end position="314"/>
    </location>
</feature>
<keyword evidence="4" id="KW-1185">Reference proteome</keyword>
<feature type="compositionally biased region" description="Polar residues" evidence="1">
    <location>
        <begin position="727"/>
        <end position="743"/>
    </location>
</feature>
<evidence type="ECO:0008006" key="5">
    <source>
        <dbReference type="Google" id="ProtNLM"/>
    </source>
</evidence>
<feature type="transmembrane region" description="Helical" evidence="2">
    <location>
        <begin position="224"/>
        <end position="247"/>
    </location>
</feature>
<evidence type="ECO:0000256" key="1">
    <source>
        <dbReference type="SAM" id="MobiDB-lite"/>
    </source>
</evidence>
<proteinExistence type="predicted"/>
<evidence type="ECO:0000313" key="3">
    <source>
        <dbReference type="EMBL" id="OAL28885.1"/>
    </source>
</evidence>
<feature type="compositionally biased region" description="Low complexity" evidence="1">
    <location>
        <begin position="193"/>
        <end position="205"/>
    </location>
</feature>
<sequence length="751" mass="81059">MDDHTRIFHRPLSNPIDGNKLRARQTSTNTCLPPSLLAVTPSCAVACIQQFASQNYPGATCANTSDIEYLCAQSNISGLTIGEGAVQCVVSVCIADDQKDVEVYGVCNSVPGAQPRTARTITATIIGHSTTTSTAMESLPATIGNPTSTMEVSTIVMATDTPTWMMVTSEAWPTSADSLAPTETPTNTMVDQTTRGSTESSTTSGAAAVPEQATPGSGFSTTQIAGIAIGGAATVAIVVGLLILLFWMRKRRQMHRRSQRRSRLIEPSSPANPRSLEKQTQPSLGNLGTSPTVSNTPGRFYAPQQPSEEKRRSFWRKSIRPEEIGIAVSPKMPAEHSPVSASSQQSFSRLLPEVPPAVLWPAPLDVDATRERRRYTQRPVSEATEFDDEPEAKPQEPERVFVDNQPFILEKLPLSNRPRGPPPNLRLPALPESPAKSAGQTARIPLTPTYDNGNVDLASPSVNVRSPAISQLALPVIEHKLPPSSMYANRKVLRKKPPARLPLRVINTPPVEPPIQPRNLPALSQSASLPPASRQTLPVSRRTERQSSTSSIYTEIEEDTTPEEATKQLGMDVNTTTTSIIPLNIRSVSPAQEGPIKDLRYPQIPRSAAISRQADRPAQLRASLNLSPTSAFVPPSTSSLRQTRDQLIRAELSFVQTDTTSSDGYLSDYIVEFPFPPVSKPPKASLSELGSKSPSGNKGPPLQGIDQPVNEVTNTSTRTVNLIVPQRSPSSKARLTPSKSSSGDLYLTVEI</sequence>
<reference evidence="3 4" key="1">
    <citation type="submission" date="2016-03" db="EMBL/GenBank/DDBJ databases">
        <title>The draft genome sequence of Fonsecaea nubica causative agent of cutaneous subcutaneous infection in human host.</title>
        <authorList>
            <person name="Costa F."/>
            <person name="Sybren D.H."/>
            <person name="Raittz R.T."/>
            <person name="Weiss V.A."/>
            <person name="Leao A.C."/>
            <person name="Gomes R."/>
            <person name="De Souza E.M."/>
            <person name="Pedrosa F.O."/>
            <person name="Steffens M.B."/>
            <person name="Bombassaro A."/>
            <person name="Tadra-Sfeir M.Z."/>
            <person name="Moreno L.F."/>
            <person name="Najafzadeh M.J."/>
            <person name="Felipe M.S."/>
            <person name="Teixeira M."/>
            <person name="Sun J."/>
            <person name="Xi L."/>
            <person name="Castro M.A."/>
            <person name="Vicente V.A."/>
        </authorList>
    </citation>
    <scope>NUCLEOTIDE SEQUENCE [LARGE SCALE GENOMIC DNA]</scope>
    <source>
        <strain evidence="3 4">CBS 269.64</strain>
    </source>
</reference>
<dbReference type="OrthoDB" id="3946741at2759"/>
<feature type="region of interest" description="Disordered" evidence="1">
    <location>
        <begin position="681"/>
        <end position="751"/>
    </location>
</feature>
<feature type="region of interest" description="Disordered" evidence="1">
    <location>
        <begin position="173"/>
        <end position="217"/>
    </location>
</feature>
<feature type="compositionally biased region" description="Low complexity" evidence="1">
    <location>
        <begin position="520"/>
        <end position="533"/>
    </location>
</feature>
<name>A0A178CIJ6_9EURO</name>
<evidence type="ECO:0000256" key="2">
    <source>
        <dbReference type="SAM" id="Phobius"/>
    </source>
</evidence>
<dbReference type="Proteomes" id="UP000185904">
    <property type="component" value="Unassembled WGS sequence"/>
</dbReference>
<keyword evidence="2" id="KW-1133">Transmembrane helix</keyword>
<feature type="compositionally biased region" description="Polar residues" evidence="1">
    <location>
        <begin position="173"/>
        <end position="192"/>
    </location>
</feature>
<organism evidence="3 4">
    <name type="scientific">Fonsecaea nubica</name>
    <dbReference type="NCBI Taxonomy" id="856822"/>
    <lineage>
        <taxon>Eukaryota</taxon>
        <taxon>Fungi</taxon>
        <taxon>Dikarya</taxon>
        <taxon>Ascomycota</taxon>
        <taxon>Pezizomycotina</taxon>
        <taxon>Eurotiomycetes</taxon>
        <taxon>Chaetothyriomycetidae</taxon>
        <taxon>Chaetothyriales</taxon>
        <taxon>Herpotrichiellaceae</taxon>
        <taxon>Fonsecaea</taxon>
    </lineage>
</organism>
<dbReference type="EMBL" id="LVCJ01000085">
    <property type="protein sequence ID" value="OAL28885.1"/>
    <property type="molecule type" value="Genomic_DNA"/>
</dbReference>